<evidence type="ECO:0008006" key="4">
    <source>
        <dbReference type="Google" id="ProtNLM"/>
    </source>
</evidence>
<proteinExistence type="predicted"/>
<name>A0A385YTA6_9BACL</name>
<keyword evidence="3" id="KW-1185">Reference proteome</keyword>
<dbReference type="OrthoDB" id="2839183at2"/>
<dbReference type="AlphaFoldDB" id="A0A385YTA6"/>
<dbReference type="Gene3D" id="2.60.40.1220">
    <property type="match status" value="2"/>
</dbReference>
<dbReference type="KEGG" id="paek:D3873_03175"/>
<evidence type="ECO:0000313" key="2">
    <source>
        <dbReference type="EMBL" id="AYC28918.1"/>
    </source>
</evidence>
<protein>
    <recommendedName>
        <fullName evidence="4">SbsA Ig-like domain-containing protein</fullName>
    </recommendedName>
</protein>
<organism evidence="2 3">
    <name type="scientific">Paenisporosarcina cavernae</name>
    <dbReference type="NCBI Taxonomy" id="2320858"/>
    <lineage>
        <taxon>Bacteria</taxon>
        <taxon>Bacillati</taxon>
        <taxon>Bacillota</taxon>
        <taxon>Bacilli</taxon>
        <taxon>Bacillales</taxon>
        <taxon>Caryophanaceae</taxon>
        <taxon>Paenisporosarcina</taxon>
    </lineage>
</organism>
<gene>
    <name evidence="2" type="ORF">D3873_03175</name>
</gene>
<dbReference type="InterPro" id="IPR014755">
    <property type="entry name" value="Cu-Rt/internalin_Ig-like"/>
</dbReference>
<sequence>MANLGTVTVSNSNIAIGSLSTDGKSVAVDLSAAPEGSYTVTMVGAYDKGNNLITPNPVTVNVVKSKTDTVAPTVTGVTTSGTSNLSVKFSEALSAVPVVTVTGGGAATVTQDLTDPTKYNVTLTTPVTGVQTVSVTAGYTDPSGNAGLAYSTLAQFTADTTAPTYVKHSVQTIAGVQYLVVRNNEAVASTAGVVSGTYTDANSVTQNVANLGATSLYDANGDGINESVRVNLTGNTAGNYTVTLPAGYATDASTNASASKSVSFALGTVANTAKPTVNSVITQFTIGDVNKFTVNFSDLVTAATALNVNNYKVEGQSVFSSAIFDGDQQTVTLTLKDGAITTDGLRNFTVNNVTGVNVVVMDAHTEQVIFDENVEPTITSATLTAADTIALNFSELMTAASLTDNDNFEVYINGSKATVTTVAAGADNSKYIITLDATTVVNNLSDTVTVNVLNTNDVTDAGTPANTLKTTGSISVAK</sequence>
<accession>A0A385YTA6</accession>
<dbReference type="EMBL" id="CP032418">
    <property type="protein sequence ID" value="AYC28918.1"/>
    <property type="molecule type" value="Genomic_DNA"/>
</dbReference>
<reference evidence="3" key="1">
    <citation type="submission" date="2018-09" db="EMBL/GenBank/DDBJ databases">
        <authorList>
            <person name="Zhu H."/>
        </authorList>
    </citation>
    <scope>NUCLEOTIDE SEQUENCE [LARGE SCALE GENOMIC DNA]</scope>
    <source>
        <strain evidence="3">K2R23-3</strain>
    </source>
</reference>
<keyword evidence="1" id="KW-0732">Signal</keyword>
<evidence type="ECO:0000313" key="3">
    <source>
        <dbReference type="Proteomes" id="UP000265725"/>
    </source>
</evidence>
<dbReference type="Proteomes" id="UP000265725">
    <property type="component" value="Chromosome"/>
</dbReference>
<evidence type="ECO:0000256" key="1">
    <source>
        <dbReference type="ARBA" id="ARBA00022729"/>
    </source>
</evidence>
<dbReference type="RefSeq" id="WP_119882660.1">
    <property type="nucleotide sequence ID" value="NZ_CP032418.1"/>
</dbReference>